<dbReference type="AlphaFoldDB" id="A0AAD8EU76"/>
<comment type="similarity">
    <text evidence="4">Belongs to the class I-like SAM-binding methyltransferase superfamily. C5-methyltransferase family.</text>
</comment>
<protein>
    <submittedName>
        <fullName evidence="6">DNA cytosine methyltransferase</fullName>
    </submittedName>
</protein>
<keyword evidence="5" id="KW-0472">Membrane</keyword>
<keyword evidence="2 4" id="KW-0808">Transferase</keyword>
<dbReference type="PROSITE" id="PS51679">
    <property type="entry name" value="SAM_MT_C5"/>
    <property type="match status" value="1"/>
</dbReference>
<dbReference type="Pfam" id="PF00145">
    <property type="entry name" value="DNA_methylase"/>
    <property type="match status" value="1"/>
</dbReference>
<evidence type="ECO:0000256" key="5">
    <source>
        <dbReference type="SAM" id="Phobius"/>
    </source>
</evidence>
<evidence type="ECO:0000313" key="6">
    <source>
        <dbReference type="EMBL" id="KAK0039528.1"/>
    </source>
</evidence>
<accession>A0AAD8EU76</accession>
<dbReference type="EMBL" id="JASAOG010000440">
    <property type="protein sequence ID" value="KAK0039528.1"/>
    <property type="molecule type" value="Genomic_DNA"/>
</dbReference>
<dbReference type="GO" id="GO:0032259">
    <property type="term" value="P:methylation"/>
    <property type="evidence" value="ECO:0007669"/>
    <property type="project" value="UniProtKB-KW"/>
</dbReference>
<evidence type="ECO:0000256" key="2">
    <source>
        <dbReference type="ARBA" id="ARBA00022679"/>
    </source>
</evidence>
<evidence type="ECO:0000256" key="4">
    <source>
        <dbReference type="PROSITE-ProRule" id="PRU01016"/>
    </source>
</evidence>
<dbReference type="InterPro" id="IPR001525">
    <property type="entry name" value="C5_MeTfrase"/>
</dbReference>
<evidence type="ECO:0000256" key="3">
    <source>
        <dbReference type="ARBA" id="ARBA00022691"/>
    </source>
</evidence>
<keyword evidence="3 4" id="KW-0949">S-adenosyl-L-methionine</keyword>
<evidence type="ECO:0000313" key="7">
    <source>
        <dbReference type="Proteomes" id="UP001233172"/>
    </source>
</evidence>
<dbReference type="PANTHER" id="PTHR46098:SF1">
    <property type="entry name" value="TRNA (CYTOSINE(38)-C(5))-METHYLTRANSFERASE"/>
    <property type="match status" value="1"/>
</dbReference>
<dbReference type="SUPFAM" id="SSF53335">
    <property type="entry name" value="S-adenosyl-L-methionine-dependent methyltransferases"/>
    <property type="match status" value="1"/>
</dbReference>
<dbReference type="InterPro" id="IPR050750">
    <property type="entry name" value="C5-MTase"/>
</dbReference>
<dbReference type="InterPro" id="IPR029063">
    <property type="entry name" value="SAM-dependent_MTases_sf"/>
</dbReference>
<proteinExistence type="inferred from homology"/>
<feature type="active site" evidence="4">
    <location>
        <position position="36"/>
    </location>
</feature>
<keyword evidence="5" id="KW-0812">Transmembrane</keyword>
<comment type="caution">
    <text evidence="6">The sequence shown here is derived from an EMBL/GenBank/DDBJ whole genome shotgun (WGS) entry which is preliminary data.</text>
</comment>
<dbReference type="Gene3D" id="3.40.50.150">
    <property type="entry name" value="Vaccinia Virus protein VP39"/>
    <property type="match status" value="1"/>
</dbReference>
<reference evidence="6" key="1">
    <citation type="journal article" date="2023" name="PLoS Negl. Trop. Dis.">
        <title>A genome sequence for Biomphalaria pfeifferi, the major vector snail for the human-infecting parasite Schistosoma mansoni.</title>
        <authorList>
            <person name="Bu L."/>
            <person name="Lu L."/>
            <person name="Laidemitt M.R."/>
            <person name="Zhang S.M."/>
            <person name="Mutuku M."/>
            <person name="Mkoji G."/>
            <person name="Steinauer M."/>
            <person name="Loker E.S."/>
        </authorList>
    </citation>
    <scope>NUCLEOTIDE SEQUENCE</scope>
    <source>
        <strain evidence="6">KasaAsao</strain>
    </source>
</reference>
<reference evidence="6" key="2">
    <citation type="submission" date="2023-04" db="EMBL/GenBank/DDBJ databases">
        <authorList>
            <person name="Bu L."/>
            <person name="Lu L."/>
            <person name="Laidemitt M.R."/>
            <person name="Zhang S.M."/>
            <person name="Mutuku M."/>
            <person name="Mkoji G."/>
            <person name="Steinauer M."/>
            <person name="Loker E.S."/>
        </authorList>
    </citation>
    <scope>NUCLEOTIDE SEQUENCE</scope>
    <source>
        <strain evidence="6">KasaAsao</strain>
        <tissue evidence="6">Whole Snail</tissue>
    </source>
</reference>
<evidence type="ECO:0000256" key="1">
    <source>
        <dbReference type="ARBA" id="ARBA00022603"/>
    </source>
</evidence>
<keyword evidence="1 4" id="KW-0489">Methyltransferase</keyword>
<organism evidence="6 7">
    <name type="scientific">Biomphalaria pfeifferi</name>
    <name type="common">Bloodfluke planorb</name>
    <name type="synonym">Freshwater snail</name>
    <dbReference type="NCBI Taxonomy" id="112525"/>
    <lineage>
        <taxon>Eukaryota</taxon>
        <taxon>Metazoa</taxon>
        <taxon>Spiralia</taxon>
        <taxon>Lophotrochozoa</taxon>
        <taxon>Mollusca</taxon>
        <taxon>Gastropoda</taxon>
        <taxon>Heterobranchia</taxon>
        <taxon>Euthyneura</taxon>
        <taxon>Panpulmonata</taxon>
        <taxon>Hygrophila</taxon>
        <taxon>Lymnaeoidea</taxon>
        <taxon>Planorbidae</taxon>
        <taxon>Biomphalaria</taxon>
    </lineage>
</organism>
<dbReference type="PANTHER" id="PTHR46098">
    <property type="entry name" value="TRNA (CYTOSINE(38)-C(5))-METHYLTRANSFERASE"/>
    <property type="match status" value="1"/>
</dbReference>
<keyword evidence="7" id="KW-1185">Reference proteome</keyword>
<feature type="transmembrane region" description="Helical" evidence="5">
    <location>
        <begin position="250"/>
        <end position="271"/>
    </location>
</feature>
<sequence length="275" mass="31326">MEEAILDNAPVWDDLTTFDSKPWRRIVDIISAGFPCQPHSQAGKQKGTADERWLWDSISAIIGEILPEIVWLENVPNLAFSGLDRVIGSLSEAGYNSVWDTFSAEETGASQERERLFIFSYTDSFIKRMQQAEWETWRNLVSSSYWENLQELVFAACDGRQTRQINESLREFEPSGVDLAHSAGKRRQVDREEGSSRRSAIEPTVDFVFPPFRNDYEGWKKYLAGRPHLKPSVLRSSDGLANRMDRTRSIGNGVVPIVAAYAFISLMRTAWKINL</sequence>
<dbReference type="Proteomes" id="UP001233172">
    <property type="component" value="Unassembled WGS sequence"/>
</dbReference>
<gene>
    <name evidence="6" type="ORF">Bpfe_031013</name>
</gene>
<dbReference type="GO" id="GO:0008168">
    <property type="term" value="F:methyltransferase activity"/>
    <property type="evidence" value="ECO:0007669"/>
    <property type="project" value="UniProtKB-KW"/>
</dbReference>
<name>A0AAD8EU76_BIOPF</name>
<keyword evidence="5" id="KW-1133">Transmembrane helix</keyword>